<dbReference type="PIRSF" id="PIRSF030820">
    <property type="entry name" value="UCP030820"/>
    <property type="match status" value="1"/>
</dbReference>
<dbReference type="Proteomes" id="UP000005801">
    <property type="component" value="Unassembled WGS sequence"/>
</dbReference>
<sequence>MSDSILRLPSADAPCVLAILDGRPAIVLDEWRSVADDEALPSPDEAPAVIVGPRRYAEARAAGLRVGLRVPGDAEPEGLLGDAHPELVAIEVPKFTDGRHYSLARLLREREGFTGELRAFGDVLPDQLFYMRRCGYTSFELKAGKSLATGLRTLQAFTVTYQGAVDEPRPLYRRRAF</sequence>
<gene>
    <name evidence="1" type="ORF">PPSIR1_27503</name>
</gene>
<dbReference type="Pfam" id="PF06073">
    <property type="entry name" value="DUF934"/>
    <property type="match status" value="1"/>
</dbReference>
<dbReference type="eggNOG" id="COG3749">
    <property type="taxonomic scope" value="Bacteria"/>
</dbReference>
<protein>
    <submittedName>
        <fullName evidence="1">Uncharacterized conserved protein UCP030820</fullName>
    </submittedName>
</protein>
<name>A6G4R5_9BACT</name>
<evidence type="ECO:0000313" key="2">
    <source>
        <dbReference type="Proteomes" id="UP000005801"/>
    </source>
</evidence>
<keyword evidence="2" id="KW-1185">Reference proteome</keyword>
<dbReference type="STRING" id="391625.PPSIR1_27503"/>
<dbReference type="AlphaFoldDB" id="A6G4R5"/>
<dbReference type="EMBL" id="ABCS01000022">
    <property type="protein sequence ID" value="EDM79185.1"/>
    <property type="molecule type" value="Genomic_DNA"/>
</dbReference>
<proteinExistence type="predicted"/>
<evidence type="ECO:0000313" key="1">
    <source>
        <dbReference type="EMBL" id="EDM79185.1"/>
    </source>
</evidence>
<dbReference type="InterPro" id="IPR008318">
    <property type="entry name" value="UCP030820"/>
</dbReference>
<comment type="caution">
    <text evidence="1">The sequence shown here is derived from an EMBL/GenBank/DDBJ whole genome shotgun (WGS) entry which is preliminary data.</text>
</comment>
<dbReference type="RefSeq" id="WP_006971714.1">
    <property type="nucleotide sequence ID" value="NZ_ABCS01000022.1"/>
</dbReference>
<reference evidence="1 2" key="1">
    <citation type="submission" date="2007-06" db="EMBL/GenBank/DDBJ databases">
        <authorList>
            <person name="Shimkets L."/>
            <person name="Ferriera S."/>
            <person name="Johnson J."/>
            <person name="Kravitz S."/>
            <person name="Beeson K."/>
            <person name="Sutton G."/>
            <person name="Rogers Y.-H."/>
            <person name="Friedman R."/>
            <person name="Frazier M."/>
            <person name="Venter J.C."/>
        </authorList>
    </citation>
    <scope>NUCLEOTIDE SEQUENCE [LARGE SCALE GENOMIC DNA]</scope>
    <source>
        <strain evidence="1 2">SIR-1</strain>
    </source>
</reference>
<accession>A6G4R5</accession>
<organism evidence="1 2">
    <name type="scientific">Plesiocystis pacifica SIR-1</name>
    <dbReference type="NCBI Taxonomy" id="391625"/>
    <lineage>
        <taxon>Bacteria</taxon>
        <taxon>Pseudomonadati</taxon>
        <taxon>Myxococcota</taxon>
        <taxon>Polyangia</taxon>
        <taxon>Nannocystales</taxon>
        <taxon>Nannocystaceae</taxon>
        <taxon>Plesiocystis</taxon>
    </lineage>
</organism>